<feature type="region of interest" description="Disordered" evidence="2">
    <location>
        <begin position="313"/>
        <end position="337"/>
    </location>
</feature>
<dbReference type="PANTHER" id="PTHR31962:SF1">
    <property type="entry name" value="SPHINGOLIPID LONG CHAIN BASE-RESPONSIVE PROTEIN PIL1"/>
    <property type="match status" value="1"/>
</dbReference>
<dbReference type="EMBL" id="JARQWQ010000016">
    <property type="protein sequence ID" value="KAK2566653.1"/>
    <property type="molecule type" value="Genomic_DNA"/>
</dbReference>
<dbReference type="InterPro" id="IPR027267">
    <property type="entry name" value="AH/BAR_dom_sf"/>
</dbReference>
<dbReference type="Proteomes" id="UP001249851">
    <property type="component" value="Unassembled WGS sequence"/>
</dbReference>
<dbReference type="GO" id="GO:0006897">
    <property type="term" value="P:endocytosis"/>
    <property type="evidence" value="ECO:0007669"/>
    <property type="project" value="TreeGrafter"/>
</dbReference>
<dbReference type="GO" id="GO:0070941">
    <property type="term" value="P:eisosome assembly"/>
    <property type="evidence" value="ECO:0007669"/>
    <property type="project" value="TreeGrafter"/>
</dbReference>
<reference evidence="3" key="2">
    <citation type="journal article" date="2023" name="Science">
        <title>Genomic signatures of disease resistance in endangered staghorn corals.</title>
        <authorList>
            <person name="Vollmer S.V."/>
            <person name="Selwyn J.D."/>
            <person name="Despard B.A."/>
            <person name="Roesel C.L."/>
        </authorList>
    </citation>
    <scope>NUCLEOTIDE SEQUENCE</scope>
    <source>
        <strain evidence="3">K2</strain>
    </source>
</reference>
<keyword evidence="1" id="KW-0175">Coiled coil</keyword>
<dbReference type="PANTHER" id="PTHR31962">
    <property type="entry name" value="SPHINGOLIPID LONG CHAIN BASE-RESPONSIVE PROTEIN PIL1"/>
    <property type="match status" value="1"/>
</dbReference>
<keyword evidence="4" id="KW-1185">Reference proteome</keyword>
<dbReference type="InterPro" id="IPR028245">
    <property type="entry name" value="PIL1/LSP1"/>
</dbReference>
<protein>
    <submittedName>
        <fullName evidence="3">Uncharacterized protein</fullName>
    </submittedName>
</protein>
<organism evidence="3 4">
    <name type="scientific">Acropora cervicornis</name>
    <name type="common">Staghorn coral</name>
    <dbReference type="NCBI Taxonomy" id="6130"/>
    <lineage>
        <taxon>Eukaryota</taxon>
        <taxon>Metazoa</taxon>
        <taxon>Cnidaria</taxon>
        <taxon>Anthozoa</taxon>
        <taxon>Hexacorallia</taxon>
        <taxon>Scleractinia</taxon>
        <taxon>Astrocoeniina</taxon>
        <taxon>Acroporidae</taxon>
        <taxon>Acropora</taxon>
    </lineage>
</organism>
<dbReference type="GO" id="GO:0036286">
    <property type="term" value="C:eisosome filament"/>
    <property type="evidence" value="ECO:0007669"/>
    <property type="project" value="TreeGrafter"/>
</dbReference>
<proteinExistence type="predicted"/>
<dbReference type="Gene3D" id="1.20.1270.60">
    <property type="entry name" value="Arfaptin homology (AH) domain/BAR domain"/>
    <property type="match status" value="1"/>
</dbReference>
<dbReference type="GO" id="GO:0005886">
    <property type="term" value="C:plasma membrane"/>
    <property type="evidence" value="ECO:0007669"/>
    <property type="project" value="TreeGrafter"/>
</dbReference>
<gene>
    <name evidence="3" type="ORF">P5673_009314</name>
</gene>
<feature type="compositionally biased region" description="Low complexity" evidence="2">
    <location>
        <begin position="361"/>
        <end position="370"/>
    </location>
</feature>
<feature type="coiled-coil region" evidence="1">
    <location>
        <begin position="104"/>
        <end position="131"/>
    </location>
</feature>
<accession>A0AAD9QSH0</accession>
<comment type="caution">
    <text evidence="3">The sequence shown here is derived from an EMBL/GenBank/DDBJ whole genome shotgun (WGS) entry which is preliminary data.</text>
</comment>
<evidence type="ECO:0000256" key="1">
    <source>
        <dbReference type="SAM" id="Coils"/>
    </source>
</evidence>
<evidence type="ECO:0000313" key="4">
    <source>
        <dbReference type="Proteomes" id="UP001249851"/>
    </source>
</evidence>
<evidence type="ECO:0000313" key="3">
    <source>
        <dbReference type="EMBL" id="KAK2566653.1"/>
    </source>
</evidence>
<dbReference type="AlphaFoldDB" id="A0AAD9QSH0"/>
<sequence length="517" mass="57595">MARIFRRAANKVMNSRDGHESIGLLILDEKVVYESYQKIVMAQADESISLLKWAKSEENLALQDVFSKAFEVSSMWTSSWRDFNQEYYQYRKTFKEVLKEERVLDEVRKRQAMHTTKLNKLQKQLEQTKRKSYTGKYSSLENEIAEVALQVEKGQAGLEVKTTKFEIVKAKKLRESMLQMSDGLNQWASKTMLVAEAYSKLANLIPDTPTQVSESKIFHGSCESRNIVNNLARGLIIDPKLLQQLENMSHSSLCNLYAVSTPILPAQQNVAQQNHVGLNSEKMHGKAKSKPAGHKGMSPQALRHHGLKANKMGPNFGRPLSATDLRPPPTSPPPPLPMNALAHSTSNIPSRETNNNIGCYASANVSSNSDSDSEEGYTEPYTDPLLVQRKMVCKVLSDGAINKVGRVYEDKDVATCHYTEKQSEEDLLQDNESAVYVDFIDDSERMKQPHEKLLQDNESAVYVDCINDVVSATQTGKGVLQGGGESALYVDLVSDAESAMLSDEAVPKVNESAARVS</sequence>
<reference evidence="3" key="1">
    <citation type="journal article" date="2023" name="G3 (Bethesda)">
        <title>Whole genome assembly and annotation of the endangered Caribbean coral Acropora cervicornis.</title>
        <authorList>
            <person name="Selwyn J.D."/>
            <person name="Vollmer S.V."/>
        </authorList>
    </citation>
    <scope>NUCLEOTIDE SEQUENCE</scope>
    <source>
        <strain evidence="3">K2</strain>
    </source>
</reference>
<dbReference type="Pfam" id="PF13805">
    <property type="entry name" value="Pil1"/>
    <property type="match status" value="1"/>
</dbReference>
<feature type="compositionally biased region" description="Pro residues" evidence="2">
    <location>
        <begin position="326"/>
        <end position="337"/>
    </location>
</feature>
<name>A0AAD9QSH0_ACRCE</name>
<feature type="region of interest" description="Disordered" evidence="2">
    <location>
        <begin position="352"/>
        <end position="380"/>
    </location>
</feature>
<evidence type="ECO:0000256" key="2">
    <source>
        <dbReference type="SAM" id="MobiDB-lite"/>
    </source>
</evidence>